<dbReference type="InterPro" id="IPR010827">
    <property type="entry name" value="BamA/TamA_POTRA"/>
</dbReference>
<keyword evidence="5" id="KW-0998">Cell outer membrane</keyword>
<evidence type="ECO:0000256" key="6">
    <source>
        <dbReference type="SAM" id="MobiDB-lite"/>
    </source>
</evidence>
<gene>
    <name evidence="9" type="ORF">NIES267_03830</name>
</gene>
<feature type="compositionally biased region" description="Polar residues" evidence="6">
    <location>
        <begin position="106"/>
        <end position="116"/>
    </location>
</feature>
<organism evidence="9 10">
    <name type="scientific">Calothrix parasitica NIES-267</name>
    <dbReference type="NCBI Taxonomy" id="1973488"/>
    <lineage>
        <taxon>Bacteria</taxon>
        <taxon>Bacillati</taxon>
        <taxon>Cyanobacteriota</taxon>
        <taxon>Cyanophyceae</taxon>
        <taxon>Nostocales</taxon>
        <taxon>Calotrichaceae</taxon>
        <taxon>Calothrix</taxon>
    </lineage>
</organism>
<dbReference type="EMBL" id="AP018227">
    <property type="protein sequence ID" value="BAY80918.1"/>
    <property type="molecule type" value="Genomic_DNA"/>
</dbReference>
<dbReference type="Pfam" id="PF01103">
    <property type="entry name" value="Omp85"/>
    <property type="match status" value="1"/>
</dbReference>
<dbReference type="OrthoDB" id="9776356at2"/>
<dbReference type="Gene3D" id="2.40.160.50">
    <property type="entry name" value="membrane protein fhac: a member of the omp85/tpsb transporter family"/>
    <property type="match status" value="1"/>
</dbReference>
<evidence type="ECO:0000256" key="3">
    <source>
        <dbReference type="ARBA" id="ARBA00022729"/>
    </source>
</evidence>
<dbReference type="InterPro" id="IPR000184">
    <property type="entry name" value="Bac_surfAg_D15"/>
</dbReference>
<comment type="subcellular location">
    <subcellularLocation>
        <location evidence="1">Membrane</location>
    </subcellularLocation>
</comment>
<dbReference type="InterPro" id="IPR039910">
    <property type="entry name" value="D15-like"/>
</dbReference>
<dbReference type="Proteomes" id="UP000218418">
    <property type="component" value="Chromosome"/>
</dbReference>
<keyword evidence="3 7" id="KW-0732">Signal</keyword>
<evidence type="ECO:0000256" key="7">
    <source>
        <dbReference type="SAM" id="SignalP"/>
    </source>
</evidence>
<evidence type="ECO:0000256" key="5">
    <source>
        <dbReference type="ARBA" id="ARBA00023237"/>
    </source>
</evidence>
<evidence type="ECO:0000313" key="9">
    <source>
        <dbReference type="EMBL" id="BAY80918.1"/>
    </source>
</evidence>
<dbReference type="Gene3D" id="3.10.20.310">
    <property type="entry name" value="membrane protein fhac"/>
    <property type="match status" value="3"/>
</dbReference>
<dbReference type="Pfam" id="PF08479">
    <property type="entry name" value="POTRA_2"/>
    <property type="match status" value="1"/>
</dbReference>
<dbReference type="Pfam" id="PF07244">
    <property type="entry name" value="POTRA"/>
    <property type="match status" value="1"/>
</dbReference>
<sequence>MRFSSAAIFTLAALAANNLDGQATAATDSTPLSEQEKDESVVVPVLENNSESTKIIPQPENLAVGQFSSVTSEQLSVNSIHQSGVDNQLSVKSRGVEAKNQENNKQRQIVIKTSANSPTSPISPSPTPPLPPSQIPVKTKSDFAVPATSVRIVGVSPELQQIIGSVIKTQPGGNTSQTQLKRDVAAISETGLFAGATVNSRSNEQGLSVVYQVKPIVVRSVNLSDAKALSPGVVQKVFQSQIGKPISPSGMKKAVEDINKWYSENNYNLARVTSIKPNRQGVLNINVAEGLIGNVKFRFINDDNKTVNKKGQPIKGRTKPEFIEKQLKLKSGQIFQENRVRQDVQRLYATGLFERVNLELEGDANKVDVVYYIKEAGTRSVNVGGNYSADQGIVGSVNFNDRNIGGVNDNLNVNVQVSRRDLNFDTKFTSPYRANNPDRLGYSVNAFRKRQLSSTFDDDIRLANGDKVREGKFGGSLNFQRPIDGWNTTLGFNYTRVSITDKKGKVTATDAQSNALTKSGTGIDDLATVSLNAVKDRRDNPFNPTNGSVLKLSTEQSLPFGQGEISMNRLKADYTQFVPVQLFKSSKSQVFALNVQAGTVIGDLPPYESFGLGGSNSVRGYGAGDVGNGRSYVLASAEYRFPIPILNSLGGVLFADFATDLGSGDTVVGDPSGVRGKPGEGFGYGAGVRLNSPLGLIRADYGINNQGDTKVHFGIGHRF</sequence>
<feature type="domain" description="POTRA" evidence="8">
    <location>
        <begin position="216"/>
        <end position="290"/>
    </location>
</feature>
<feature type="region of interest" description="Disordered" evidence="6">
    <location>
        <begin position="93"/>
        <end position="134"/>
    </location>
</feature>
<feature type="signal peptide" evidence="7">
    <location>
        <begin position="1"/>
        <end position="25"/>
    </location>
</feature>
<accession>A0A1Z4LIK1</accession>
<reference evidence="9 10" key="1">
    <citation type="submission" date="2017-06" db="EMBL/GenBank/DDBJ databases">
        <title>Genome sequencing of cyanobaciteial culture collection at National Institute for Environmental Studies (NIES).</title>
        <authorList>
            <person name="Hirose Y."/>
            <person name="Shimura Y."/>
            <person name="Fujisawa T."/>
            <person name="Nakamura Y."/>
            <person name="Kawachi M."/>
        </authorList>
    </citation>
    <scope>NUCLEOTIDE SEQUENCE [LARGE SCALE GENOMIC DNA]</scope>
    <source>
        <strain evidence="9 10">NIES-267</strain>
    </source>
</reference>
<dbReference type="PROSITE" id="PS51779">
    <property type="entry name" value="POTRA"/>
    <property type="match status" value="1"/>
</dbReference>
<evidence type="ECO:0000256" key="2">
    <source>
        <dbReference type="ARBA" id="ARBA00022692"/>
    </source>
</evidence>
<name>A0A1Z4LIK1_9CYAN</name>
<keyword evidence="2" id="KW-0812">Transmembrane</keyword>
<evidence type="ECO:0000256" key="4">
    <source>
        <dbReference type="ARBA" id="ARBA00023136"/>
    </source>
</evidence>
<evidence type="ECO:0000256" key="1">
    <source>
        <dbReference type="ARBA" id="ARBA00004370"/>
    </source>
</evidence>
<keyword evidence="4" id="KW-0472">Membrane</keyword>
<keyword evidence="10" id="KW-1185">Reference proteome</keyword>
<dbReference type="InterPro" id="IPR034746">
    <property type="entry name" value="POTRA"/>
</dbReference>
<dbReference type="InterPro" id="IPR013686">
    <property type="entry name" value="Polypept-transport_assoc_ShlB"/>
</dbReference>
<dbReference type="AlphaFoldDB" id="A0A1Z4LIK1"/>
<feature type="compositionally biased region" description="Basic and acidic residues" evidence="6">
    <location>
        <begin position="94"/>
        <end position="105"/>
    </location>
</feature>
<feature type="compositionally biased region" description="Pro residues" evidence="6">
    <location>
        <begin position="121"/>
        <end position="134"/>
    </location>
</feature>
<feature type="chain" id="PRO_5012735185" evidence="7">
    <location>
        <begin position="26"/>
        <end position="719"/>
    </location>
</feature>
<evidence type="ECO:0000313" key="10">
    <source>
        <dbReference type="Proteomes" id="UP000218418"/>
    </source>
</evidence>
<dbReference type="PANTHER" id="PTHR12815:SF47">
    <property type="entry name" value="TRANSLOCATION AND ASSEMBLY MODULE SUBUNIT TAMA"/>
    <property type="match status" value="1"/>
</dbReference>
<proteinExistence type="predicted"/>
<evidence type="ECO:0000259" key="8">
    <source>
        <dbReference type="PROSITE" id="PS51779"/>
    </source>
</evidence>
<dbReference type="PANTHER" id="PTHR12815">
    <property type="entry name" value="SORTING AND ASSEMBLY MACHINERY SAMM50 PROTEIN FAMILY MEMBER"/>
    <property type="match status" value="1"/>
</dbReference>
<dbReference type="GO" id="GO:0019867">
    <property type="term" value="C:outer membrane"/>
    <property type="evidence" value="ECO:0007669"/>
    <property type="project" value="InterPro"/>
</dbReference>
<protein>
    <submittedName>
        <fullName evidence="9">Surface antigen D15 domain-containing protein</fullName>
    </submittedName>
</protein>